<accession>A0A7J6AAN9</accession>
<reference evidence="1 2" key="1">
    <citation type="submission" date="2020-02" db="EMBL/GenBank/DDBJ databases">
        <title>A chromosome-scale genome assembly of the black bullhead catfish (Ameiurus melas).</title>
        <authorList>
            <person name="Wen M."/>
            <person name="Zham M."/>
            <person name="Cabau C."/>
            <person name="Klopp C."/>
            <person name="Donnadieu C."/>
            <person name="Roques C."/>
            <person name="Bouchez O."/>
            <person name="Lampietro C."/>
            <person name="Jouanno E."/>
            <person name="Herpin A."/>
            <person name="Louis A."/>
            <person name="Berthelot C."/>
            <person name="Parey E."/>
            <person name="Roest-Crollius H."/>
            <person name="Braasch I."/>
            <person name="Postlethwait J."/>
            <person name="Robinson-Rechavi M."/>
            <person name="Echchiki A."/>
            <person name="Begum T."/>
            <person name="Montfort J."/>
            <person name="Schartl M."/>
            <person name="Bobe J."/>
            <person name="Guiguen Y."/>
        </authorList>
    </citation>
    <scope>NUCLEOTIDE SEQUENCE [LARGE SCALE GENOMIC DNA]</scope>
    <source>
        <strain evidence="1">M_S1</strain>
        <tissue evidence="1">Blood</tissue>
    </source>
</reference>
<dbReference type="EMBL" id="JAAGNN010000015">
    <property type="protein sequence ID" value="KAF4079975.1"/>
    <property type="molecule type" value="Genomic_DNA"/>
</dbReference>
<dbReference type="AlphaFoldDB" id="A0A7J6AAN9"/>
<gene>
    <name evidence="1" type="ORF">AMELA_G00184580</name>
</gene>
<proteinExistence type="predicted"/>
<name>A0A7J6AAN9_AMEME</name>
<comment type="caution">
    <text evidence="1">The sequence shown here is derived from an EMBL/GenBank/DDBJ whole genome shotgun (WGS) entry which is preliminary data.</text>
</comment>
<evidence type="ECO:0000313" key="2">
    <source>
        <dbReference type="Proteomes" id="UP000593565"/>
    </source>
</evidence>
<evidence type="ECO:0000313" key="1">
    <source>
        <dbReference type="EMBL" id="KAF4079975.1"/>
    </source>
</evidence>
<sequence>MKKKCTSQKEKYRKKKRGIKPMEMFLRMRSHKETNESICESTLCSRVILKIRSK</sequence>
<organism evidence="1 2">
    <name type="scientific">Ameiurus melas</name>
    <name type="common">Black bullhead</name>
    <name type="synonym">Silurus melas</name>
    <dbReference type="NCBI Taxonomy" id="219545"/>
    <lineage>
        <taxon>Eukaryota</taxon>
        <taxon>Metazoa</taxon>
        <taxon>Chordata</taxon>
        <taxon>Craniata</taxon>
        <taxon>Vertebrata</taxon>
        <taxon>Euteleostomi</taxon>
        <taxon>Actinopterygii</taxon>
        <taxon>Neopterygii</taxon>
        <taxon>Teleostei</taxon>
        <taxon>Ostariophysi</taxon>
        <taxon>Siluriformes</taxon>
        <taxon>Ictaluridae</taxon>
        <taxon>Ameiurus</taxon>
    </lineage>
</organism>
<keyword evidence="2" id="KW-1185">Reference proteome</keyword>
<protein>
    <submittedName>
        <fullName evidence="1">Uncharacterized protein</fullName>
    </submittedName>
</protein>
<dbReference type="Proteomes" id="UP000593565">
    <property type="component" value="Unassembled WGS sequence"/>
</dbReference>